<evidence type="ECO:0000313" key="2">
    <source>
        <dbReference type="Proteomes" id="UP000681340"/>
    </source>
</evidence>
<evidence type="ECO:0000313" key="1">
    <source>
        <dbReference type="EMBL" id="GIM65432.1"/>
    </source>
</evidence>
<dbReference type="EMBL" id="BOQL01000017">
    <property type="protein sequence ID" value="GIM65432.1"/>
    <property type="molecule type" value="Genomic_DNA"/>
</dbReference>
<gene>
    <name evidence="1" type="ORF">Aau02nite_17040</name>
</gene>
<organism evidence="1 2">
    <name type="scientific">Actinoplanes auranticolor</name>
    <dbReference type="NCBI Taxonomy" id="47988"/>
    <lineage>
        <taxon>Bacteria</taxon>
        <taxon>Bacillati</taxon>
        <taxon>Actinomycetota</taxon>
        <taxon>Actinomycetes</taxon>
        <taxon>Micromonosporales</taxon>
        <taxon>Micromonosporaceae</taxon>
        <taxon>Actinoplanes</taxon>
    </lineage>
</organism>
<dbReference type="AlphaFoldDB" id="A0A919S6N4"/>
<reference evidence="1" key="1">
    <citation type="submission" date="2021-03" db="EMBL/GenBank/DDBJ databases">
        <title>Whole genome shotgun sequence of Actinoplanes auranticolor NBRC 12245.</title>
        <authorList>
            <person name="Komaki H."/>
            <person name="Tamura T."/>
        </authorList>
    </citation>
    <scope>NUCLEOTIDE SEQUENCE</scope>
    <source>
        <strain evidence="1">NBRC 12245</strain>
    </source>
</reference>
<sequence>MWPFKRAGRSSVVIDPCLGDGTARRLDEAAGRGDWSAVSATLTPVVDQDLRAFYVGVLAGRSGPQPWIGKWLAAEPESALPHLVKGAHAVQWAWEARGSGSASTVSEEQSAAFLHRLEVAEDSLDEAVSRDPADATAWAELISTALGRRLGADEAERRFKEVVARDRWHRAAHARMLQQKCAKWGGSDDLALAFARDTVDLMPAGCSLGSMVAVAHFEAALQADGSPEDYLARPQVRAEVHAAADKSVRHPDFRRIPGHQTADGWFALVFHLAGDHEAAAERFDAIGDRPTELPWGYYRDAGRAYPRFRAKAYRAAGRS</sequence>
<protein>
    <recommendedName>
        <fullName evidence="3">DUF4034 domain-containing protein</fullName>
    </recommendedName>
</protein>
<accession>A0A919S6N4</accession>
<proteinExistence type="predicted"/>
<evidence type="ECO:0008006" key="3">
    <source>
        <dbReference type="Google" id="ProtNLM"/>
    </source>
</evidence>
<keyword evidence="2" id="KW-1185">Reference proteome</keyword>
<dbReference type="RefSeq" id="WP_212987774.1">
    <property type="nucleotide sequence ID" value="NZ_BAABEA010000017.1"/>
</dbReference>
<comment type="caution">
    <text evidence="1">The sequence shown here is derived from an EMBL/GenBank/DDBJ whole genome shotgun (WGS) entry which is preliminary data.</text>
</comment>
<dbReference type="Proteomes" id="UP000681340">
    <property type="component" value="Unassembled WGS sequence"/>
</dbReference>
<name>A0A919S6N4_9ACTN</name>